<dbReference type="AlphaFoldDB" id="A0A1N7RQL7"/>
<accession>A0A1N7RQL7</accession>
<protein>
    <recommendedName>
        <fullName evidence="3">OmpA-like domain-containing protein</fullName>
    </recommendedName>
</protein>
<reference evidence="1" key="1">
    <citation type="submission" date="2016-12" db="EMBL/GenBank/DDBJ databases">
        <authorList>
            <person name="Moulin L."/>
        </authorList>
    </citation>
    <scope>NUCLEOTIDE SEQUENCE [LARGE SCALE GENOMIC DNA]</scope>
    <source>
        <strain evidence="1">STM 7183</strain>
    </source>
</reference>
<dbReference type="EMBL" id="CYGY02000011">
    <property type="protein sequence ID" value="SIT37376.1"/>
    <property type="molecule type" value="Genomic_DNA"/>
</dbReference>
<dbReference type="Proteomes" id="UP000195569">
    <property type="component" value="Unassembled WGS sequence"/>
</dbReference>
<evidence type="ECO:0000313" key="1">
    <source>
        <dbReference type="EMBL" id="SIT37376.1"/>
    </source>
</evidence>
<proteinExistence type="predicted"/>
<organism evidence="1 2">
    <name type="scientific">Paraburkholderia piptadeniae</name>
    <dbReference type="NCBI Taxonomy" id="1701573"/>
    <lineage>
        <taxon>Bacteria</taxon>
        <taxon>Pseudomonadati</taxon>
        <taxon>Pseudomonadota</taxon>
        <taxon>Betaproteobacteria</taxon>
        <taxon>Burkholderiales</taxon>
        <taxon>Burkholderiaceae</taxon>
        <taxon>Paraburkholderia</taxon>
    </lineage>
</organism>
<name>A0A1N7RQL7_9BURK</name>
<sequence>MFQPSSTRQVTFRTRWQQETGNTLWMIAFRGANQIPNKPLTTPIASLDMSFIMRNFIASFLILVSGHVLACMPSENFDIYFPPNSASIPAQEILRLANWVVDQKITYASHHTKETTLVSGHAEELERNPQRLAEARLTVGKALLNQLAFLRGTVKTSARVYSRRDVDNGRRVEISFEPECPNKCCTSE</sequence>
<gene>
    <name evidence="1" type="ORF">BN2476_110261</name>
</gene>
<keyword evidence="2" id="KW-1185">Reference proteome</keyword>
<evidence type="ECO:0000313" key="2">
    <source>
        <dbReference type="Proteomes" id="UP000195569"/>
    </source>
</evidence>
<comment type="caution">
    <text evidence="1">The sequence shown here is derived from an EMBL/GenBank/DDBJ whole genome shotgun (WGS) entry which is preliminary data.</text>
</comment>
<evidence type="ECO:0008006" key="3">
    <source>
        <dbReference type="Google" id="ProtNLM"/>
    </source>
</evidence>